<dbReference type="EMBL" id="VFOR01000002">
    <property type="protein sequence ID" value="TQL58279.1"/>
    <property type="molecule type" value="Genomic_DNA"/>
</dbReference>
<evidence type="ECO:0000313" key="2">
    <source>
        <dbReference type="EMBL" id="TQL58279.1"/>
    </source>
</evidence>
<dbReference type="InterPro" id="IPR007569">
    <property type="entry name" value="DUF559"/>
</dbReference>
<evidence type="ECO:0000313" key="3">
    <source>
        <dbReference type="Proteomes" id="UP000316196"/>
    </source>
</evidence>
<proteinExistence type="predicted"/>
<keyword evidence="2" id="KW-0540">Nuclease</keyword>
<evidence type="ECO:0000259" key="1">
    <source>
        <dbReference type="Pfam" id="PF04480"/>
    </source>
</evidence>
<feature type="domain" description="DUF559" evidence="1">
    <location>
        <begin position="221"/>
        <end position="295"/>
    </location>
</feature>
<gene>
    <name evidence="2" type="ORF">FB460_2139</name>
</gene>
<name>A0A542ZDC4_9ACTN</name>
<keyword evidence="2" id="KW-0255">Endonuclease</keyword>
<dbReference type="AlphaFoldDB" id="A0A542ZDC4"/>
<keyword evidence="2" id="KW-0378">Hydrolase</keyword>
<sequence>MVSSMRAKQHLSEKLRKQARYGLLSVQDLEAEGVGRHARRRLVAESRLHLLTPGQYSLGIPTPKTLAHVGLRVAGAGAAVGGWHGLHMLGMKVPQQNLQQPVTVWVPNGTKKRPRAGWRFREDGYGRLRRMLIQRTLEPGDIVLDLCSELDVSNTIGLCTDAIRDRWTSPQRLNDLLDARLRHRHRTLISELMEDAQEGAESPLEHRYVRGVERPHGLPRASRQVRVGPNIVDGWYREWNCAIEMDGWRFHKDRVQSDARADADRAALGITTLRFGWDDIVVNPCRTAHRVASVLQRNGWDGHLRRCSSCP</sequence>
<dbReference type="Pfam" id="PF04480">
    <property type="entry name" value="DUF559"/>
    <property type="match status" value="1"/>
</dbReference>
<dbReference type="GO" id="GO:0004519">
    <property type="term" value="F:endonuclease activity"/>
    <property type="evidence" value="ECO:0007669"/>
    <property type="project" value="UniProtKB-KW"/>
</dbReference>
<dbReference type="Gene3D" id="3.40.960.10">
    <property type="entry name" value="VSR Endonuclease"/>
    <property type="match status" value="1"/>
</dbReference>
<keyword evidence="3" id="KW-1185">Reference proteome</keyword>
<comment type="caution">
    <text evidence="2">The sequence shown here is derived from an EMBL/GenBank/DDBJ whole genome shotgun (WGS) entry which is preliminary data.</text>
</comment>
<reference evidence="2 3" key="1">
    <citation type="submission" date="2019-06" db="EMBL/GenBank/DDBJ databases">
        <title>Sequencing the genomes of 1000 actinobacteria strains.</title>
        <authorList>
            <person name="Klenk H.-P."/>
        </authorList>
    </citation>
    <scope>NUCLEOTIDE SEQUENCE [LARGE SCALE GENOMIC DNA]</scope>
    <source>
        <strain evidence="2 3">DSM 8251</strain>
    </source>
</reference>
<organism evidence="2 3">
    <name type="scientific">Propioniferax innocua</name>
    <dbReference type="NCBI Taxonomy" id="1753"/>
    <lineage>
        <taxon>Bacteria</taxon>
        <taxon>Bacillati</taxon>
        <taxon>Actinomycetota</taxon>
        <taxon>Actinomycetes</taxon>
        <taxon>Propionibacteriales</taxon>
        <taxon>Propionibacteriaceae</taxon>
        <taxon>Propioniferax</taxon>
    </lineage>
</organism>
<protein>
    <submittedName>
        <fullName evidence="2">Very-short-patch-repair endonuclease</fullName>
    </submittedName>
</protein>
<dbReference type="Proteomes" id="UP000316196">
    <property type="component" value="Unassembled WGS sequence"/>
</dbReference>
<accession>A0A542ZDC4</accession>